<dbReference type="InterPro" id="IPR058240">
    <property type="entry name" value="rSAM_sf"/>
</dbReference>
<dbReference type="InterPro" id="IPR006638">
    <property type="entry name" value="Elp3/MiaA/NifB-like_rSAM"/>
</dbReference>
<dbReference type="SFLD" id="SFLDG01065">
    <property type="entry name" value="anaerobic_coproporphyrinogen-I"/>
    <property type="match status" value="1"/>
</dbReference>
<dbReference type="SUPFAM" id="SSF102114">
    <property type="entry name" value="Radical SAM enzymes"/>
    <property type="match status" value="1"/>
</dbReference>
<feature type="domain" description="Radical SAM core" evidence="7">
    <location>
        <begin position="82"/>
        <end position="324"/>
    </location>
</feature>
<name>A0A517NKN3_9BACT</name>
<evidence type="ECO:0000259" key="7">
    <source>
        <dbReference type="PROSITE" id="PS51918"/>
    </source>
</evidence>
<dbReference type="PANTHER" id="PTHR13932">
    <property type="entry name" value="COPROPORPHYRINIGEN III OXIDASE"/>
    <property type="match status" value="1"/>
</dbReference>
<keyword evidence="5" id="KW-0411">Iron-sulfur</keyword>
<dbReference type="GO" id="GO:0051539">
    <property type="term" value="F:4 iron, 4 sulfur cluster binding"/>
    <property type="evidence" value="ECO:0007669"/>
    <property type="project" value="TreeGrafter"/>
</dbReference>
<dbReference type="EC" id="1.3.98.3" evidence="8"/>
<keyword evidence="8" id="KW-0560">Oxidoreductase</keyword>
<accession>A0A517NKN3</accession>
<dbReference type="GO" id="GO:0051989">
    <property type="term" value="F:coproporphyrinogen dehydrogenase activity"/>
    <property type="evidence" value="ECO:0007669"/>
    <property type="project" value="UniProtKB-EC"/>
</dbReference>
<keyword evidence="3" id="KW-0479">Metal-binding</keyword>
<keyword evidence="4" id="KW-0408">Iron</keyword>
<dbReference type="KEGG" id="rlc:K227x_60310"/>
<feature type="region of interest" description="Disordered" evidence="6">
    <location>
        <begin position="1"/>
        <end position="20"/>
    </location>
</feature>
<evidence type="ECO:0000256" key="5">
    <source>
        <dbReference type="ARBA" id="ARBA00023014"/>
    </source>
</evidence>
<dbReference type="Gene3D" id="3.20.20.70">
    <property type="entry name" value="Aldolase class I"/>
    <property type="match status" value="1"/>
</dbReference>
<dbReference type="GO" id="GO:0005737">
    <property type="term" value="C:cytoplasm"/>
    <property type="evidence" value="ECO:0007669"/>
    <property type="project" value="TreeGrafter"/>
</dbReference>
<dbReference type="SMART" id="SM00729">
    <property type="entry name" value="Elp3"/>
    <property type="match status" value="1"/>
</dbReference>
<dbReference type="InterPro" id="IPR007197">
    <property type="entry name" value="rSAM"/>
</dbReference>
<dbReference type="Pfam" id="PF04055">
    <property type="entry name" value="Radical_SAM"/>
    <property type="match status" value="1"/>
</dbReference>
<evidence type="ECO:0000256" key="2">
    <source>
        <dbReference type="ARBA" id="ARBA00022691"/>
    </source>
</evidence>
<keyword evidence="9" id="KW-1185">Reference proteome</keyword>
<dbReference type="InterPro" id="IPR034505">
    <property type="entry name" value="Coproporphyrinogen-III_oxidase"/>
</dbReference>
<dbReference type="PROSITE" id="PS51918">
    <property type="entry name" value="RADICAL_SAM"/>
    <property type="match status" value="1"/>
</dbReference>
<organism evidence="8 9">
    <name type="scientific">Rubripirellula lacrimiformis</name>
    <dbReference type="NCBI Taxonomy" id="1930273"/>
    <lineage>
        <taxon>Bacteria</taxon>
        <taxon>Pseudomonadati</taxon>
        <taxon>Planctomycetota</taxon>
        <taxon>Planctomycetia</taxon>
        <taxon>Pirellulales</taxon>
        <taxon>Pirellulaceae</taxon>
        <taxon>Rubripirellula</taxon>
    </lineage>
</organism>
<dbReference type="EMBL" id="CP036525">
    <property type="protein sequence ID" value="QDT07603.1"/>
    <property type="molecule type" value="Genomic_DNA"/>
</dbReference>
<gene>
    <name evidence="8" type="primary">hemN_3</name>
    <name evidence="8" type="ORF">K227x_60310</name>
</gene>
<dbReference type="Proteomes" id="UP000318538">
    <property type="component" value="Chromosome"/>
</dbReference>
<evidence type="ECO:0000256" key="4">
    <source>
        <dbReference type="ARBA" id="ARBA00023004"/>
    </source>
</evidence>
<evidence type="ECO:0000256" key="6">
    <source>
        <dbReference type="SAM" id="MobiDB-lite"/>
    </source>
</evidence>
<dbReference type="CDD" id="cd01335">
    <property type="entry name" value="Radical_SAM"/>
    <property type="match status" value="1"/>
</dbReference>
<evidence type="ECO:0000313" key="9">
    <source>
        <dbReference type="Proteomes" id="UP000318538"/>
    </source>
</evidence>
<protein>
    <submittedName>
        <fullName evidence="8">Oxygen-independent coproporphyrinogen-III oxidase 1</fullName>
        <ecNumber evidence="8">1.3.98.3</ecNumber>
    </submittedName>
</protein>
<keyword evidence="2" id="KW-0949">S-adenosyl-L-methionine</keyword>
<reference evidence="8 9" key="1">
    <citation type="submission" date="2019-02" db="EMBL/GenBank/DDBJ databases">
        <title>Deep-cultivation of Planctomycetes and their phenomic and genomic characterization uncovers novel biology.</title>
        <authorList>
            <person name="Wiegand S."/>
            <person name="Jogler M."/>
            <person name="Boedeker C."/>
            <person name="Pinto D."/>
            <person name="Vollmers J."/>
            <person name="Rivas-Marin E."/>
            <person name="Kohn T."/>
            <person name="Peeters S.H."/>
            <person name="Heuer A."/>
            <person name="Rast P."/>
            <person name="Oberbeckmann S."/>
            <person name="Bunk B."/>
            <person name="Jeske O."/>
            <person name="Meyerdierks A."/>
            <person name="Storesund J.E."/>
            <person name="Kallscheuer N."/>
            <person name="Luecker S."/>
            <person name="Lage O.M."/>
            <person name="Pohl T."/>
            <person name="Merkel B.J."/>
            <person name="Hornburger P."/>
            <person name="Mueller R.-W."/>
            <person name="Bruemmer F."/>
            <person name="Labrenz M."/>
            <person name="Spormann A.M."/>
            <person name="Op den Camp H."/>
            <person name="Overmann J."/>
            <person name="Amann R."/>
            <person name="Jetten M.S.M."/>
            <person name="Mascher T."/>
            <person name="Medema M.H."/>
            <person name="Devos D.P."/>
            <person name="Kaster A.-K."/>
            <person name="Ovreas L."/>
            <person name="Rohde M."/>
            <person name="Galperin M.Y."/>
            <person name="Jogler C."/>
        </authorList>
    </citation>
    <scope>NUCLEOTIDE SEQUENCE [LARGE SCALE GENOMIC DNA]</scope>
    <source>
        <strain evidence="8 9">K22_7</strain>
    </source>
</reference>
<evidence type="ECO:0000256" key="1">
    <source>
        <dbReference type="ARBA" id="ARBA00001966"/>
    </source>
</evidence>
<sequence length="478" mass="54575">MPPPTCNKCQPSRGDRTANRHHGTLPFIFPLQSKFMTSAASPQKNEAGKTEVGSYFISNYPPYSQWSKDRLPEVREALHSEAKEDTPLGLYLHIPFCRKRCKFCYFKVFTDVKAPEVQRYVDALCNEISMVSQLEVMKDRPFRFVYFGGGTPSFLSPKQLTKLADRLHQHITWDGAEEVTFECEPGTLSETKVKTLRDELGVTRLSLGIENFSDKLLEENGRAHLSKQVFNAWEWITAAKFPNVNIDLISGMVGETWENWKVNVVKTLELSPESVTIYQMELPFNTVYSKDMLGNKVESPVADWQTKRDWVQYAFEEFAKHGYTVSSAYTVVKDPSKVNFSYRDNLWQGADLLATGIASFGHASGVHYQNVAELEKYLGTVESGELPLGRGFVPTEHQKLVREMILLLKRGFLKTDYFTNKFGVDIVHQWRDVWDGYVKDGLVTIDGDEIRLSIEGLLRVDSMLPAFFEPEHQGVRYT</sequence>
<proteinExistence type="predicted"/>
<dbReference type="SFLD" id="SFLDS00029">
    <property type="entry name" value="Radical_SAM"/>
    <property type="match status" value="1"/>
</dbReference>
<evidence type="ECO:0000256" key="3">
    <source>
        <dbReference type="ARBA" id="ARBA00022723"/>
    </source>
</evidence>
<evidence type="ECO:0000313" key="8">
    <source>
        <dbReference type="EMBL" id="QDT07603.1"/>
    </source>
</evidence>
<dbReference type="InterPro" id="IPR013785">
    <property type="entry name" value="Aldolase_TIM"/>
</dbReference>
<dbReference type="AlphaFoldDB" id="A0A517NKN3"/>
<dbReference type="PANTHER" id="PTHR13932:SF5">
    <property type="entry name" value="RADICAL S-ADENOSYL METHIONINE DOMAIN-CONTAINING PROTEIN 1, MITOCHONDRIAL"/>
    <property type="match status" value="1"/>
</dbReference>
<comment type="cofactor">
    <cofactor evidence="1">
        <name>[4Fe-4S] cluster</name>
        <dbReference type="ChEBI" id="CHEBI:49883"/>
    </cofactor>
</comment>
<dbReference type="GO" id="GO:0006779">
    <property type="term" value="P:porphyrin-containing compound biosynthetic process"/>
    <property type="evidence" value="ECO:0007669"/>
    <property type="project" value="TreeGrafter"/>
</dbReference>
<dbReference type="GO" id="GO:0046872">
    <property type="term" value="F:metal ion binding"/>
    <property type="evidence" value="ECO:0007669"/>
    <property type="project" value="UniProtKB-KW"/>
</dbReference>